<reference evidence="1" key="1">
    <citation type="submission" date="2021-05" db="EMBL/GenBank/DDBJ databases">
        <authorList>
            <person name="Scholz U."/>
            <person name="Mascher M."/>
            <person name="Fiebig A."/>
        </authorList>
    </citation>
    <scope>NUCLEOTIDE SEQUENCE [LARGE SCALE GENOMIC DNA]</scope>
</reference>
<dbReference type="EnsemblPlants" id="AVESA.00010b.r2.2CG0323170.1">
    <property type="protein sequence ID" value="AVESA.00010b.r2.2CG0323170.1.CDS"/>
    <property type="gene ID" value="AVESA.00010b.r2.2CG0323170"/>
</dbReference>
<name>A0ACD5UWN6_AVESA</name>
<reference evidence="1" key="2">
    <citation type="submission" date="2025-09" db="UniProtKB">
        <authorList>
            <consortium name="EnsemblPlants"/>
        </authorList>
    </citation>
    <scope>IDENTIFICATION</scope>
</reference>
<keyword evidence="2" id="KW-1185">Reference proteome</keyword>
<proteinExistence type="predicted"/>
<evidence type="ECO:0000313" key="1">
    <source>
        <dbReference type="EnsemblPlants" id="AVESA.00010b.r2.2CG0323170.1.CDS"/>
    </source>
</evidence>
<accession>A0ACD5UWN6</accession>
<organism evidence="1 2">
    <name type="scientific">Avena sativa</name>
    <name type="common">Oat</name>
    <dbReference type="NCBI Taxonomy" id="4498"/>
    <lineage>
        <taxon>Eukaryota</taxon>
        <taxon>Viridiplantae</taxon>
        <taxon>Streptophyta</taxon>
        <taxon>Embryophyta</taxon>
        <taxon>Tracheophyta</taxon>
        <taxon>Spermatophyta</taxon>
        <taxon>Magnoliopsida</taxon>
        <taxon>Liliopsida</taxon>
        <taxon>Poales</taxon>
        <taxon>Poaceae</taxon>
        <taxon>BOP clade</taxon>
        <taxon>Pooideae</taxon>
        <taxon>Poodae</taxon>
        <taxon>Poeae</taxon>
        <taxon>Poeae Chloroplast Group 1 (Aveneae type)</taxon>
        <taxon>Aveninae</taxon>
        <taxon>Avena</taxon>
    </lineage>
</organism>
<protein>
    <submittedName>
        <fullName evidence="1">Uncharacterized protein</fullName>
    </submittedName>
</protein>
<sequence>MNWTFPFGQLSHRIGVCPETPDGTVAISICIYPGAGGTSASRRHCRGGLVIRSFMSKRTVLRVDTSCGKCKRKVLLAVSSLHGVDKIEIDSEKGTMTVTGGVDPVDVVEATRRKTGKRADIVTIGPPPSTTSNTKPEEKKKPEQQQPQQWEEKRYMVAAAAERRAPEPPMTVYVHHVPPPPWPVYEQHGAAVAYHQDPCSIM</sequence>
<dbReference type="Proteomes" id="UP001732700">
    <property type="component" value="Chromosome 2C"/>
</dbReference>
<evidence type="ECO:0000313" key="2">
    <source>
        <dbReference type="Proteomes" id="UP001732700"/>
    </source>
</evidence>